<dbReference type="Proteomes" id="UP000199306">
    <property type="component" value="Unassembled WGS sequence"/>
</dbReference>
<dbReference type="InterPro" id="IPR050765">
    <property type="entry name" value="Riboflavin_Biosynth_HTPR"/>
</dbReference>
<dbReference type="STRING" id="1079859.SAMN04515674_104133"/>
<sequence length="187" mass="21014">MRKLTVFNFVTMNGFFAGPGGDISWHKDNDPEKNEYAEEGIESKNTLIFGRVTYEMMAGFWPSADALKYAPVMAKGMNAADKIVFSKTLEKADWNNTRLVNGDMVEEIKKMKQMEGKDMTILGSGSIISQLTDEGLIDEYQIMLDPVAIGEGTPLFKNIRNQLDLKLTDTKIFKSGVILLSYEPIRK</sequence>
<dbReference type="AlphaFoldDB" id="A0A1I5RLQ6"/>
<protein>
    <submittedName>
        <fullName evidence="2">Dihydrofolate reductase</fullName>
    </submittedName>
</protein>
<feature type="domain" description="Bacterial bifunctional deaminase-reductase C-terminal" evidence="1">
    <location>
        <begin position="2"/>
        <end position="178"/>
    </location>
</feature>
<dbReference type="RefSeq" id="WP_092015390.1">
    <property type="nucleotide sequence ID" value="NZ_FOXH01000004.1"/>
</dbReference>
<dbReference type="InterPro" id="IPR002734">
    <property type="entry name" value="RibDG_C"/>
</dbReference>
<evidence type="ECO:0000259" key="1">
    <source>
        <dbReference type="Pfam" id="PF01872"/>
    </source>
</evidence>
<evidence type="ECO:0000313" key="2">
    <source>
        <dbReference type="EMBL" id="SFP59287.1"/>
    </source>
</evidence>
<keyword evidence="3" id="KW-1185">Reference proteome</keyword>
<reference evidence="2 3" key="1">
    <citation type="submission" date="2016-10" db="EMBL/GenBank/DDBJ databases">
        <authorList>
            <person name="de Groot N.N."/>
        </authorList>
    </citation>
    <scope>NUCLEOTIDE SEQUENCE [LARGE SCALE GENOMIC DNA]</scope>
    <source>
        <strain evidence="3">E92,LMG 26720,CCM 7988</strain>
    </source>
</reference>
<dbReference type="Gene3D" id="3.40.430.10">
    <property type="entry name" value="Dihydrofolate Reductase, subunit A"/>
    <property type="match status" value="1"/>
</dbReference>
<dbReference type="SUPFAM" id="SSF53597">
    <property type="entry name" value="Dihydrofolate reductase-like"/>
    <property type="match status" value="1"/>
</dbReference>
<gene>
    <name evidence="2" type="ORF">SAMN04515674_104133</name>
</gene>
<organism evidence="2 3">
    <name type="scientific">Pseudarcicella hirudinis</name>
    <dbReference type="NCBI Taxonomy" id="1079859"/>
    <lineage>
        <taxon>Bacteria</taxon>
        <taxon>Pseudomonadati</taxon>
        <taxon>Bacteroidota</taxon>
        <taxon>Cytophagia</taxon>
        <taxon>Cytophagales</taxon>
        <taxon>Flectobacillaceae</taxon>
        <taxon>Pseudarcicella</taxon>
    </lineage>
</organism>
<evidence type="ECO:0000313" key="3">
    <source>
        <dbReference type="Proteomes" id="UP000199306"/>
    </source>
</evidence>
<dbReference type="Pfam" id="PF01872">
    <property type="entry name" value="RibD_C"/>
    <property type="match status" value="1"/>
</dbReference>
<dbReference type="GO" id="GO:0009231">
    <property type="term" value="P:riboflavin biosynthetic process"/>
    <property type="evidence" value="ECO:0007669"/>
    <property type="project" value="InterPro"/>
</dbReference>
<dbReference type="OrthoDB" id="195113at2"/>
<accession>A0A1I5RLQ6</accession>
<proteinExistence type="predicted"/>
<dbReference type="PANTHER" id="PTHR38011">
    <property type="entry name" value="DIHYDROFOLATE REDUCTASE FAMILY PROTEIN (AFU_ORTHOLOGUE AFUA_8G06820)"/>
    <property type="match status" value="1"/>
</dbReference>
<dbReference type="PANTHER" id="PTHR38011:SF11">
    <property type="entry name" value="2,5-DIAMINO-6-RIBOSYLAMINO-4(3H)-PYRIMIDINONE 5'-PHOSPHATE REDUCTASE"/>
    <property type="match status" value="1"/>
</dbReference>
<name>A0A1I5RLQ6_9BACT</name>
<dbReference type="GO" id="GO:0008703">
    <property type="term" value="F:5-amino-6-(5-phosphoribosylamino)uracil reductase activity"/>
    <property type="evidence" value="ECO:0007669"/>
    <property type="project" value="InterPro"/>
</dbReference>
<dbReference type="EMBL" id="FOXH01000004">
    <property type="protein sequence ID" value="SFP59287.1"/>
    <property type="molecule type" value="Genomic_DNA"/>
</dbReference>
<dbReference type="InterPro" id="IPR024072">
    <property type="entry name" value="DHFR-like_dom_sf"/>
</dbReference>